<dbReference type="GO" id="GO:0008270">
    <property type="term" value="F:zinc ion binding"/>
    <property type="evidence" value="ECO:0007669"/>
    <property type="project" value="UniProtKB-KW"/>
</dbReference>
<reference evidence="17" key="2">
    <citation type="journal article" date="2022" name="Res Sq">
        <title>Comparative Genomics Reveals Insights into the Divergent Evolution of Astigmatic Mites and Household Pest Adaptations.</title>
        <authorList>
            <person name="Xiong Q."/>
            <person name="Wan A.T.-Y."/>
            <person name="Liu X.-Y."/>
            <person name="Fung C.S.-H."/>
            <person name="Xiao X."/>
            <person name="Malainual N."/>
            <person name="Hou J."/>
            <person name="Wang L."/>
            <person name="Wang M."/>
            <person name="Yang K."/>
            <person name="Cui Y."/>
            <person name="Leung E."/>
            <person name="Nong W."/>
            <person name="Shin S.-K."/>
            <person name="Au S."/>
            <person name="Jeong K.Y."/>
            <person name="Chew F.T."/>
            <person name="Hui J."/>
            <person name="Leung T.F."/>
            <person name="Tungtrongchitr A."/>
            <person name="Zhong N."/>
            <person name="Liu Z."/>
            <person name="Tsui S."/>
        </authorList>
    </citation>
    <scope>NUCLEOTIDE SEQUENCE</scope>
    <source>
        <strain evidence="17">Derf</strain>
        <tissue evidence="17">Whole organism</tissue>
    </source>
</reference>
<keyword evidence="4" id="KW-0677">Repeat</keyword>
<dbReference type="FunFam" id="3.30.160.60:FF:000215">
    <property type="entry name" value="Spalt-like transcription factor 3"/>
    <property type="match status" value="1"/>
</dbReference>
<keyword evidence="10" id="KW-0539">Nucleus</keyword>
<protein>
    <recommendedName>
        <fullName evidence="13">Homeotic protein spalt-major</fullName>
    </recommendedName>
</protein>
<feature type="domain" description="C2H2-type" evidence="16">
    <location>
        <begin position="261"/>
        <end position="288"/>
    </location>
</feature>
<dbReference type="FunFam" id="3.30.160.60:FF:002027">
    <property type="entry name" value="Blast:Sal-like protein 3"/>
    <property type="match status" value="1"/>
</dbReference>
<dbReference type="Pfam" id="PF00096">
    <property type="entry name" value="zf-C2H2"/>
    <property type="match status" value="4"/>
</dbReference>
<evidence type="ECO:0000256" key="6">
    <source>
        <dbReference type="ARBA" id="ARBA00022833"/>
    </source>
</evidence>
<dbReference type="InterPro" id="IPR013087">
    <property type="entry name" value="Znf_C2H2_type"/>
</dbReference>
<evidence type="ECO:0000313" key="17">
    <source>
        <dbReference type="EMBL" id="KAH9528915.1"/>
    </source>
</evidence>
<evidence type="ECO:0000256" key="12">
    <source>
        <dbReference type="ARBA" id="ARBA00056983"/>
    </source>
</evidence>
<dbReference type="EMBL" id="ASGP02000001">
    <property type="protein sequence ID" value="KAH9528915.1"/>
    <property type="molecule type" value="Genomic_DNA"/>
</dbReference>
<dbReference type="PROSITE" id="PS00028">
    <property type="entry name" value="ZINC_FINGER_C2H2_1"/>
    <property type="match status" value="5"/>
</dbReference>
<evidence type="ECO:0000256" key="3">
    <source>
        <dbReference type="ARBA" id="ARBA00022723"/>
    </source>
</evidence>
<dbReference type="InterPro" id="IPR036236">
    <property type="entry name" value="Znf_C2H2_sf"/>
</dbReference>
<evidence type="ECO:0000259" key="16">
    <source>
        <dbReference type="PROSITE" id="PS50157"/>
    </source>
</evidence>
<evidence type="ECO:0000256" key="4">
    <source>
        <dbReference type="ARBA" id="ARBA00022737"/>
    </source>
</evidence>
<evidence type="ECO:0000256" key="9">
    <source>
        <dbReference type="ARBA" id="ARBA00023163"/>
    </source>
</evidence>
<dbReference type="AlphaFoldDB" id="A0A922IF28"/>
<dbReference type="SMART" id="SM00355">
    <property type="entry name" value="ZnF_C2H2"/>
    <property type="match status" value="5"/>
</dbReference>
<feature type="compositionally biased region" description="Basic and acidic residues" evidence="15">
    <location>
        <begin position="105"/>
        <end position="115"/>
    </location>
</feature>
<comment type="similarity">
    <text evidence="11">Belongs to the sal C2H2-type zinc-finger protein family.</text>
</comment>
<evidence type="ECO:0000256" key="10">
    <source>
        <dbReference type="ARBA" id="ARBA00023242"/>
    </source>
</evidence>
<evidence type="ECO:0000256" key="13">
    <source>
        <dbReference type="ARBA" id="ARBA00071947"/>
    </source>
</evidence>
<dbReference type="Proteomes" id="UP000790347">
    <property type="component" value="Unassembled WGS sequence"/>
</dbReference>
<keyword evidence="6" id="KW-0862">Zinc</keyword>
<feature type="compositionally biased region" description="Low complexity" evidence="15">
    <location>
        <begin position="371"/>
        <end position="385"/>
    </location>
</feature>
<dbReference type="GO" id="GO:0000978">
    <property type="term" value="F:RNA polymerase II cis-regulatory region sequence-specific DNA binding"/>
    <property type="evidence" value="ECO:0007669"/>
    <property type="project" value="TreeGrafter"/>
</dbReference>
<dbReference type="GO" id="GO:0000981">
    <property type="term" value="F:DNA-binding transcription factor activity, RNA polymerase II-specific"/>
    <property type="evidence" value="ECO:0007669"/>
    <property type="project" value="TreeGrafter"/>
</dbReference>
<keyword evidence="2" id="KW-0217">Developmental protein</keyword>
<dbReference type="GO" id="GO:0048731">
    <property type="term" value="P:system development"/>
    <property type="evidence" value="ECO:0007669"/>
    <property type="project" value="UniProtKB-ARBA"/>
</dbReference>
<gene>
    <name evidence="17" type="primary">SALL1_2</name>
    <name evidence="17" type="ORF">DERF_002823</name>
</gene>
<feature type="domain" description="C2H2-type" evidence="16">
    <location>
        <begin position="233"/>
        <end position="260"/>
    </location>
</feature>
<reference evidence="17" key="1">
    <citation type="submission" date="2013-05" db="EMBL/GenBank/DDBJ databases">
        <authorList>
            <person name="Yim A.K.Y."/>
            <person name="Chan T.F."/>
            <person name="Ji K.M."/>
            <person name="Liu X.Y."/>
            <person name="Zhou J.W."/>
            <person name="Li R.Q."/>
            <person name="Yang K.Y."/>
            <person name="Li J."/>
            <person name="Li M."/>
            <person name="Law P.T.W."/>
            <person name="Wu Y.L."/>
            <person name="Cai Z.L."/>
            <person name="Qin H."/>
            <person name="Bao Y."/>
            <person name="Leung R.K.K."/>
            <person name="Ng P.K.S."/>
            <person name="Zou J."/>
            <person name="Zhong X.J."/>
            <person name="Ran P.X."/>
            <person name="Zhong N.S."/>
            <person name="Liu Z.G."/>
            <person name="Tsui S.K.W."/>
        </authorList>
    </citation>
    <scope>NUCLEOTIDE SEQUENCE</scope>
    <source>
        <strain evidence="17">Derf</strain>
        <tissue evidence="17">Whole organism</tissue>
    </source>
</reference>
<sequence>MAIESLAAAAAAAVAMENSSTVNQQRATSPLNVLSGHWPIANELMMTSPIPSTTTTAPSSFATSMPDMNAFLESLTPLFTDTHIESSSTTIEPKTKVPTLDQDYDEKSDLDDSTHRQCQPSSSSSPKSDRESESITNSNPTRKLISSLLDLKDTNPDAPLPPMMSPPKVDSSEPASFNEPNTLELLQKHTEQALQNTMSGGSFLLNGLSTTDNNELLNFRKGKDGKEDPANRHRCKFCGKVFGSDSALQIHIRSHTGERPFKCNVCGNRFTTKGNLKVHFQRHKAKYPHVKMNPHPVPEHLDKFHPPLEPPSNSQSPPPPPPPPPTSSSSYSQSNTLHIPAIFSSTLIPYANDDAIINKSSNNNHHENDNSENNNQDNNEPNNESMKIEDENSRGEIDDHHDVNEIDDMDDLNDDDDDDDELYEDEFGIPYGLISSKTSLQGLMGLPLNMDANGFSNSVSLPASLAANNSSVAQFPRMSDSMSESDLVEEASKDPILYQNLLPKPGSTDSTWETLMEVQKASETVKLQQLVDNIEHKLQDPNQCIICQRVLSCKSALQMHYRTHTGERPFKCKICGRAFTTKGNLKTHMGVHRVKPPLRMLHQCPICHKQFTNALVLQQHIRLHSIDPNGSNAPDITPEMLNELKNSHMNFPSFIFTCWFQWSISITTTRSRTWFIFP</sequence>
<dbReference type="Gene3D" id="3.30.160.60">
    <property type="entry name" value="Classic Zinc Finger"/>
    <property type="match status" value="4"/>
</dbReference>
<feature type="domain" description="C2H2-type" evidence="16">
    <location>
        <begin position="542"/>
        <end position="569"/>
    </location>
</feature>
<feature type="region of interest" description="Disordered" evidence="15">
    <location>
        <begin position="84"/>
        <end position="178"/>
    </location>
</feature>
<dbReference type="PANTHER" id="PTHR23233:SF84">
    <property type="entry name" value="FI23031P1"/>
    <property type="match status" value="1"/>
</dbReference>
<name>A0A922IF28_DERFA</name>
<dbReference type="InterPro" id="IPR051565">
    <property type="entry name" value="Sal_C2H2-zinc-finger"/>
</dbReference>
<dbReference type="GO" id="GO:0005634">
    <property type="term" value="C:nucleus"/>
    <property type="evidence" value="ECO:0007669"/>
    <property type="project" value="UniProtKB-SubCell"/>
</dbReference>
<organism evidence="17 18">
    <name type="scientific">Dermatophagoides farinae</name>
    <name type="common">American house dust mite</name>
    <dbReference type="NCBI Taxonomy" id="6954"/>
    <lineage>
        <taxon>Eukaryota</taxon>
        <taxon>Metazoa</taxon>
        <taxon>Ecdysozoa</taxon>
        <taxon>Arthropoda</taxon>
        <taxon>Chelicerata</taxon>
        <taxon>Arachnida</taxon>
        <taxon>Acari</taxon>
        <taxon>Acariformes</taxon>
        <taxon>Sarcoptiformes</taxon>
        <taxon>Astigmata</taxon>
        <taxon>Psoroptidia</taxon>
        <taxon>Analgoidea</taxon>
        <taxon>Pyroglyphidae</taxon>
        <taxon>Dermatophagoidinae</taxon>
        <taxon>Dermatophagoides</taxon>
    </lineage>
</organism>
<evidence type="ECO:0000256" key="1">
    <source>
        <dbReference type="ARBA" id="ARBA00004123"/>
    </source>
</evidence>
<feature type="compositionally biased region" description="Basic and acidic residues" evidence="15">
    <location>
        <begin position="297"/>
        <end position="306"/>
    </location>
</feature>
<dbReference type="SUPFAM" id="SSF57667">
    <property type="entry name" value="beta-beta-alpha zinc fingers"/>
    <property type="match status" value="3"/>
</dbReference>
<accession>A0A922IF28</accession>
<evidence type="ECO:0000313" key="18">
    <source>
        <dbReference type="Proteomes" id="UP000790347"/>
    </source>
</evidence>
<dbReference type="FunFam" id="3.30.160.60:FF:000291">
    <property type="entry name" value="Spalt-like transcription factor 4"/>
    <property type="match status" value="1"/>
</dbReference>
<keyword evidence="7" id="KW-0805">Transcription regulation</keyword>
<evidence type="ECO:0000256" key="11">
    <source>
        <dbReference type="ARBA" id="ARBA00038474"/>
    </source>
</evidence>
<comment type="subcellular location">
    <subcellularLocation>
        <location evidence="1">Nucleus</location>
    </subcellularLocation>
</comment>
<feature type="domain" description="C2H2-type" evidence="16">
    <location>
        <begin position="602"/>
        <end position="629"/>
    </location>
</feature>
<feature type="domain" description="C2H2-type" evidence="16">
    <location>
        <begin position="570"/>
        <end position="597"/>
    </location>
</feature>
<evidence type="ECO:0000256" key="14">
    <source>
        <dbReference type="PROSITE-ProRule" id="PRU00042"/>
    </source>
</evidence>
<evidence type="ECO:0000256" key="15">
    <source>
        <dbReference type="SAM" id="MobiDB-lite"/>
    </source>
</evidence>
<evidence type="ECO:0000256" key="7">
    <source>
        <dbReference type="ARBA" id="ARBA00023015"/>
    </source>
</evidence>
<dbReference type="FunFam" id="3.30.160.60:FF:000025">
    <property type="entry name" value="Spalt-like transcription factor 1"/>
    <property type="match status" value="1"/>
</dbReference>
<proteinExistence type="inferred from homology"/>
<comment type="caution">
    <text evidence="17">The sequence shown here is derived from an EMBL/GenBank/DDBJ whole genome shotgun (WGS) entry which is preliminary data.</text>
</comment>
<dbReference type="PANTHER" id="PTHR23233">
    <property type="entry name" value="SAL-LIKE PROTEIN"/>
    <property type="match status" value="1"/>
</dbReference>
<keyword evidence="3" id="KW-0479">Metal-binding</keyword>
<keyword evidence="8" id="KW-0238">DNA-binding</keyword>
<keyword evidence="18" id="KW-1185">Reference proteome</keyword>
<comment type="function">
    <text evidence="12">Required for the establishment of the posterior-most head and the anterior-most tail segments of the embryo. Probably function as a transcriptional regulator. Could repress the transcription of the tsh gene.</text>
</comment>
<feature type="region of interest" description="Disordered" evidence="15">
    <location>
        <begin position="358"/>
        <end position="421"/>
    </location>
</feature>
<evidence type="ECO:0000256" key="5">
    <source>
        <dbReference type="ARBA" id="ARBA00022771"/>
    </source>
</evidence>
<feature type="region of interest" description="Disordered" evidence="15">
    <location>
        <begin position="289"/>
        <end position="333"/>
    </location>
</feature>
<feature type="compositionally biased region" description="Pro residues" evidence="15">
    <location>
        <begin position="316"/>
        <end position="326"/>
    </location>
</feature>
<evidence type="ECO:0000256" key="8">
    <source>
        <dbReference type="ARBA" id="ARBA00023125"/>
    </source>
</evidence>
<feature type="compositionally biased region" description="Basic and acidic residues" evidence="15">
    <location>
        <begin position="386"/>
        <end position="404"/>
    </location>
</feature>
<keyword evidence="5 14" id="KW-0863">Zinc-finger</keyword>
<keyword evidence="9" id="KW-0804">Transcription</keyword>
<dbReference type="PROSITE" id="PS50157">
    <property type="entry name" value="ZINC_FINGER_C2H2_2"/>
    <property type="match status" value="5"/>
</dbReference>
<feature type="compositionally biased region" description="Acidic residues" evidence="15">
    <location>
        <begin position="405"/>
        <end position="421"/>
    </location>
</feature>
<evidence type="ECO:0000256" key="2">
    <source>
        <dbReference type="ARBA" id="ARBA00022473"/>
    </source>
</evidence>